<dbReference type="RefSeq" id="WP_354023638.1">
    <property type="nucleotide sequence ID" value="NZ_JBEPSJ010000001.1"/>
</dbReference>
<feature type="transmembrane region" description="Helical" evidence="1">
    <location>
        <begin position="78"/>
        <end position="95"/>
    </location>
</feature>
<feature type="transmembrane region" description="Helical" evidence="1">
    <location>
        <begin position="51"/>
        <end position="71"/>
    </location>
</feature>
<evidence type="ECO:0000256" key="1">
    <source>
        <dbReference type="SAM" id="Phobius"/>
    </source>
</evidence>
<dbReference type="Proteomes" id="UP001549257">
    <property type="component" value="Unassembled WGS sequence"/>
</dbReference>
<keyword evidence="1" id="KW-0472">Membrane</keyword>
<reference evidence="2 3" key="1">
    <citation type="submission" date="2024-06" db="EMBL/GenBank/DDBJ databases">
        <title>Sorghum-associated microbial communities from plants grown in Nebraska, USA.</title>
        <authorList>
            <person name="Schachtman D."/>
        </authorList>
    </citation>
    <scope>NUCLEOTIDE SEQUENCE [LARGE SCALE GENOMIC DNA]</scope>
    <source>
        <strain evidence="2 3">2857</strain>
    </source>
</reference>
<protein>
    <submittedName>
        <fullName evidence="2">ABC-type multidrug transport system permease subunit</fullName>
    </submittedName>
</protein>
<evidence type="ECO:0000313" key="3">
    <source>
        <dbReference type="Proteomes" id="UP001549257"/>
    </source>
</evidence>
<keyword evidence="1" id="KW-1133">Transmembrane helix</keyword>
<proteinExistence type="predicted"/>
<accession>A0ABV2QKE4</accession>
<gene>
    <name evidence="2" type="ORF">ABIE21_000960</name>
</gene>
<dbReference type="EMBL" id="JBEPSJ010000001">
    <property type="protein sequence ID" value="MET4581470.1"/>
    <property type="molecule type" value="Genomic_DNA"/>
</dbReference>
<comment type="caution">
    <text evidence="2">The sequence shown here is derived from an EMBL/GenBank/DDBJ whole genome shotgun (WGS) entry which is preliminary data.</text>
</comment>
<evidence type="ECO:0000313" key="2">
    <source>
        <dbReference type="EMBL" id="MET4581470.1"/>
    </source>
</evidence>
<sequence length="106" mass="11327">MARPAASARRPPLAFVVMYLAFALVFVGVAFYTVLHLVFFGFTGEPVGIDLGLALLLPLVWAVGLLVSIRLRASRTTALAWGYGTLAVLVIALAFDTVRFGPIFSG</sequence>
<name>A0ABV2QKE4_9MICO</name>
<keyword evidence="3" id="KW-1185">Reference proteome</keyword>
<keyword evidence="1" id="KW-0812">Transmembrane</keyword>
<organism evidence="2 3">
    <name type="scientific">Conyzicola nivalis</name>
    <dbReference type="NCBI Taxonomy" id="1477021"/>
    <lineage>
        <taxon>Bacteria</taxon>
        <taxon>Bacillati</taxon>
        <taxon>Actinomycetota</taxon>
        <taxon>Actinomycetes</taxon>
        <taxon>Micrococcales</taxon>
        <taxon>Microbacteriaceae</taxon>
        <taxon>Conyzicola</taxon>
    </lineage>
</organism>
<feature type="transmembrane region" description="Helical" evidence="1">
    <location>
        <begin position="12"/>
        <end position="39"/>
    </location>
</feature>